<keyword evidence="1" id="KW-0472">Membrane</keyword>
<evidence type="ECO:0000313" key="2">
    <source>
        <dbReference type="EMBL" id="SEN98997.1"/>
    </source>
</evidence>
<sequence length="238" mass="27229">MFIIFAPLGLLLIIKFKTHSRAQKAFIWGYAIIFLFALIYFAFFDETDRNIEISLAASIKGEQLIFSGETNLIDGAIIAFEIENLDANHFFLEGATQVRNGKFQEVVYLENFLSGEIHVWVVFSPDYYNDEQPLVVIDQYGARGELLEGDNVKTYDKISYVDTYQTLNYQTELGIITSGVADQNIISSLDRYTIENLIEELAVINWPDDQFQQEEEIRSQLKAYRSMAALTIENEAEA</sequence>
<evidence type="ECO:0000313" key="3">
    <source>
        <dbReference type="Proteomes" id="UP000199300"/>
    </source>
</evidence>
<keyword evidence="1" id="KW-0812">Transmembrane</keyword>
<accession>A0A1H8L1J5</accession>
<keyword evidence="3" id="KW-1185">Reference proteome</keyword>
<reference evidence="2 3" key="1">
    <citation type="submission" date="2016-10" db="EMBL/GenBank/DDBJ databases">
        <authorList>
            <person name="de Groot N.N."/>
        </authorList>
    </citation>
    <scope>NUCLEOTIDE SEQUENCE [LARGE SCALE GENOMIC DNA]</scope>
    <source>
        <strain evidence="2 3">CGMCC 1.10434</strain>
    </source>
</reference>
<dbReference type="EMBL" id="FODJ01000003">
    <property type="protein sequence ID" value="SEN98997.1"/>
    <property type="molecule type" value="Genomic_DNA"/>
</dbReference>
<dbReference type="AlphaFoldDB" id="A0A1H8L1J5"/>
<dbReference type="OrthoDB" id="2664546at2"/>
<dbReference type="RefSeq" id="WP_091495790.1">
    <property type="nucleotide sequence ID" value="NZ_FODJ01000003.1"/>
</dbReference>
<proteinExistence type="predicted"/>
<name>A0A1H8L1J5_9BACI</name>
<feature type="transmembrane region" description="Helical" evidence="1">
    <location>
        <begin position="26"/>
        <end position="44"/>
    </location>
</feature>
<organism evidence="2 3">
    <name type="scientific">Amphibacillus marinus</name>
    <dbReference type="NCBI Taxonomy" id="872970"/>
    <lineage>
        <taxon>Bacteria</taxon>
        <taxon>Bacillati</taxon>
        <taxon>Bacillota</taxon>
        <taxon>Bacilli</taxon>
        <taxon>Bacillales</taxon>
        <taxon>Bacillaceae</taxon>
        <taxon>Amphibacillus</taxon>
    </lineage>
</organism>
<dbReference type="STRING" id="872970.SAMN04488134_10346"/>
<gene>
    <name evidence="2" type="ORF">SAMN04488134_10346</name>
</gene>
<protein>
    <submittedName>
        <fullName evidence="2">Uncharacterized protein</fullName>
    </submittedName>
</protein>
<keyword evidence="1" id="KW-1133">Transmembrane helix</keyword>
<dbReference type="Proteomes" id="UP000199300">
    <property type="component" value="Unassembled WGS sequence"/>
</dbReference>
<evidence type="ECO:0000256" key="1">
    <source>
        <dbReference type="SAM" id="Phobius"/>
    </source>
</evidence>